<dbReference type="RefSeq" id="WP_163805270.1">
    <property type="nucleotide sequence ID" value="NZ_AP022620.1"/>
</dbReference>
<feature type="compositionally biased region" description="Polar residues" evidence="2">
    <location>
        <begin position="1"/>
        <end position="11"/>
    </location>
</feature>
<dbReference type="InterPro" id="IPR002575">
    <property type="entry name" value="Aminoglycoside_PTrfase"/>
</dbReference>
<dbReference type="Gene3D" id="3.90.1200.10">
    <property type="match status" value="1"/>
</dbReference>
<dbReference type="Proteomes" id="UP000467249">
    <property type="component" value="Chromosome"/>
</dbReference>
<sequence>MGKPVSQNQNDAALADGAQGTRGVSNVGQIDSHWLTAVLRASGLAVTVRGVESEPIGTGQMGSCFRLTIDYADGDGPRRLVVKLPAADESSRAAGALGYRCEVSFYREFADRIQARVPRCYLAALDDSTNEFTLLLEDMAPKLPGDQIAGCSVRQAEVAAVNVAGLHGPTWNDPRIRSLDWLIPEWSSMVDFTAKFLAEATEQFLRRYSVDPSTESVLQEFVDLFTSWATRRSQPYSLVHGDYRPDNLLFDAPHMPDPVVAVDWQVVSTGLPLRDIALLLATGLTTQDRRSSEYEIVSAYHRRLVELGVTHYDLEHCWDDYRYAIFYAPFMTVVGAFVAQRSERGDRMFTVMAERSSAAITDLDAFELLFT</sequence>
<keyword evidence="1" id="KW-0547">Nucleotide-binding</keyword>
<evidence type="ECO:0000313" key="4">
    <source>
        <dbReference type="EMBL" id="BBZ78044.1"/>
    </source>
</evidence>
<evidence type="ECO:0000256" key="1">
    <source>
        <dbReference type="PROSITE-ProRule" id="PRU10141"/>
    </source>
</evidence>
<evidence type="ECO:0000259" key="3">
    <source>
        <dbReference type="SMART" id="SM00587"/>
    </source>
</evidence>
<evidence type="ECO:0000256" key="2">
    <source>
        <dbReference type="SAM" id="MobiDB-lite"/>
    </source>
</evidence>
<dbReference type="InterPro" id="IPR011009">
    <property type="entry name" value="Kinase-like_dom_sf"/>
</dbReference>
<dbReference type="KEGG" id="many:MANY_33810"/>
<dbReference type="GO" id="GO:0016740">
    <property type="term" value="F:transferase activity"/>
    <property type="evidence" value="ECO:0007669"/>
    <property type="project" value="UniProtKB-KW"/>
</dbReference>
<dbReference type="SUPFAM" id="SSF56112">
    <property type="entry name" value="Protein kinase-like (PK-like)"/>
    <property type="match status" value="1"/>
</dbReference>
<gene>
    <name evidence="4" type="ORF">MANY_33810</name>
</gene>
<name>A0A6N4WD66_9MYCO</name>
<dbReference type="GO" id="GO:0005524">
    <property type="term" value="F:ATP binding"/>
    <property type="evidence" value="ECO:0007669"/>
    <property type="project" value="UniProtKB-UniRule"/>
</dbReference>
<evidence type="ECO:0000313" key="5">
    <source>
        <dbReference type="Proteomes" id="UP000467249"/>
    </source>
</evidence>
<keyword evidence="5" id="KW-1185">Reference proteome</keyword>
<dbReference type="InterPro" id="IPR052961">
    <property type="entry name" value="Oxido-Kinase-like_Enzymes"/>
</dbReference>
<dbReference type="PROSITE" id="PS00107">
    <property type="entry name" value="PROTEIN_KINASE_ATP"/>
    <property type="match status" value="1"/>
</dbReference>
<keyword evidence="1" id="KW-0067">ATP-binding</keyword>
<proteinExistence type="predicted"/>
<keyword evidence="4" id="KW-0808">Transferase</keyword>
<reference evidence="4 5" key="1">
    <citation type="journal article" date="2019" name="Emerg. Microbes Infect.">
        <title>Comprehensive subspecies identification of 175 nontuberculous mycobacteria species based on 7547 genomic profiles.</title>
        <authorList>
            <person name="Matsumoto Y."/>
            <person name="Kinjo T."/>
            <person name="Motooka D."/>
            <person name="Nabeya D."/>
            <person name="Jung N."/>
            <person name="Uechi K."/>
            <person name="Horii T."/>
            <person name="Iida T."/>
            <person name="Fujita J."/>
            <person name="Nakamura S."/>
        </authorList>
    </citation>
    <scope>NUCLEOTIDE SEQUENCE [LARGE SCALE GENOMIC DNA]</scope>
    <source>
        <strain evidence="4 5">JCM 30275</strain>
    </source>
</reference>
<feature type="domain" description="CHK kinase-like" evidence="3">
    <location>
        <begin position="134"/>
        <end position="310"/>
    </location>
</feature>
<dbReference type="EMBL" id="AP022620">
    <property type="protein sequence ID" value="BBZ78044.1"/>
    <property type="molecule type" value="Genomic_DNA"/>
</dbReference>
<feature type="region of interest" description="Disordered" evidence="2">
    <location>
        <begin position="1"/>
        <end position="21"/>
    </location>
</feature>
<protein>
    <submittedName>
        <fullName evidence="4">Aminoglycoside phosphotransferase</fullName>
    </submittedName>
</protein>
<organism evidence="4 5">
    <name type="scientific">Mycolicibacterium anyangense</name>
    <dbReference type="NCBI Taxonomy" id="1431246"/>
    <lineage>
        <taxon>Bacteria</taxon>
        <taxon>Bacillati</taxon>
        <taxon>Actinomycetota</taxon>
        <taxon>Actinomycetes</taxon>
        <taxon>Mycobacteriales</taxon>
        <taxon>Mycobacteriaceae</taxon>
        <taxon>Mycolicibacterium</taxon>
    </lineage>
</organism>
<dbReference type="PANTHER" id="PTHR23020">
    <property type="entry name" value="UNCHARACTERIZED NUCLEAR HORMONE RECEPTOR-RELATED"/>
    <property type="match status" value="1"/>
</dbReference>
<dbReference type="PANTHER" id="PTHR23020:SF41">
    <property type="entry name" value="AMINOGLYCOSIDE PHOSPHOTRANSFERASE DOMAIN-CONTAINING PROTEIN"/>
    <property type="match status" value="1"/>
</dbReference>
<feature type="binding site" evidence="1">
    <location>
        <position position="83"/>
    </location>
    <ligand>
        <name>ATP</name>
        <dbReference type="ChEBI" id="CHEBI:30616"/>
    </ligand>
</feature>
<dbReference type="SMART" id="SM00587">
    <property type="entry name" value="CHK"/>
    <property type="match status" value="1"/>
</dbReference>
<accession>A0A6N4WD66</accession>
<dbReference type="Pfam" id="PF01636">
    <property type="entry name" value="APH"/>
    <property type="match status" value="1"/>
</dbReference>
<dbReference type="InterPro" id="IPR017441">
    <property type="entry name" value="Protein_kinase_ATP_BS"/>
</dbReference>
<dbReference type="AlphaFoldDB" id="A0A6N4WD66"/>
<dbReference type="InterPro" id="IPR015897">
    <property type="entry name" value="CHK_kinase-like"/>
</dbReference>